<keyword evidence="3" id="KW-1185">Reference proteome</keyword>
<dbReference type="SUPFAM" id="SSF56112">
    <property type="entry name" value="Protein kinase-like (PK-like)"/>
    <property type="match status" value="1"/>
</dbReference>
<dbReference type="GO" id="GO:0005524">
    <property type="term" value="F:ATP binding"/>
    <property type="evidence" value="ECO:0007669"/>
    <property type="project" value="InterPro"/>
</dbReference>
<dbReference type="InterPro" id="IPR000719">
    <property type="entry name" value="Prot_kinase_dom"/>
</dbReference>
<dbReference type="PROSITE" id="PS50011">
    <property type="entry name" value="PROTEIN_KINASE_DOM"/>
    <property type="match status" value="1"/>
</dbReference>
<dbReference type="InterPro" id="IPR053215">
    <property type="entry name" value="TKL_Ser/Thr_kinase"/>
</dbReference>
<dbReference type="EMBL" id="QKWP01001029">
    <property type="protein sequence ID" value="RIB12393.1"/>
    <property type="molecule type" value="Genomic_DNA"/>
</dbReference>
<keyword evidence="2" id="KW-0418">Kinase</keyword>
<dbReference type="OrthoDB" id="2314769at2759"/>
<evidence type="ECO:0000259" key="1">
    <source>
        <dbReference type="PROSITE" id="PS50011"/>
    </source>
</evidence>
<dbReference type="AlphaFoldDB" id="A0A397UXX8"/>
<dbReference type="PANTHER" id="PTHR45756:SF1">
    <property type="entry name" value="PROTEIN KINASE DOMAIN CONTAINING PROTEIN"/>
    <property type="match status" value="1"/>
</dbReference>
<dbReference type="STRING" id="44941.A0A397UXX8"/>
<comment type="caution">
    <text evidence="2">The sequence shown here is derived from an EMBL/GenBank/DDBJ whole genome shotgun (WGS) entry which is preliminary data.</text>
</comment>
<dbReference type="SMART" id="SM00220">
    <property type="entry name" value="S_TKc"/>
    <property type="match status" value="1"/>
</dbReference>
<evidence type="ECO:0000313" key="2">
    <source>
        <dbReference type="EMBL" id="RIB12393.1"/>
    </source>
</evidence>
<gene>
    <name evidence="2" type="ORF">C2G38_27272</name>
</gene>
<evidence type="ECO:0000313" key="3">
    <source>
        <dbReference type="Proteomes" id="UP000266673"/>
    </source>
</evidence>
<dbReference type="InterPro" id="IPR011009">
    <property type="entry name" value="Kinase-like_dom_sf"/>
</dbReference>
<accession>A0A397UXX8</accession>
<dbReference type="InterPro" id="IPR001245">
    <property type="entry name" value="Ser-Thr/Tyr_kinase_cat_dom"/>
</dbReference>
<dbReference type="PROSITE" id="PS00109">
    <property type="entry name" value="PROTEIN_KINASE_TYR"/>
    <property type="match status" value="1"/>
</dbReference>
<proteinExistence type="predicted"/>
<dbReference type="GO" id="GO:0004672">
    <property type="term" value="F:protein kinase activity"/>
    <property type="evidence" value="ECO:0007669"/>
    <property type="project" value="InterPro"/>
</dbReference>
<name>A0A397UXX8_9GLOM</name>
<organism evidence="2 3">
    <name type="scientific">Gigaspora rosea</name>
    <dbReference type="NCBI Taxonomy" id="44941"/>
    <lineage>
        <taxon>Eukaryota</taxon>
        <taxon>Fungi</taxon>
        <taxon>Fungi incertae sedis</taxon>
        <taxon>Mucoromycota</taxon>
        <taxon>Glomeromycotina</taxon>
        <taxon>Glomeromycetes</taxon>
        <taxon>Diversisporales</taxon>
        <taxon>Gigasporaceae</taxon>
        <taxon>Gigaspora</taxon>
    </lineage>
</organism>
<protein>
    <submittedName>
        <fullName evidence="2">Kinase-like domain-containing protein</fullName>
    </submittedName>
</protein>
<sequence>MSGNVGAIMSSLELLRSKIDIKSNVQAKNINPKDLNDPVCSTEKDFRRHVFRKVYKATDVACKPIRDSNQYQTGLAILGKLGQYQYILHFYGLSRADTDAGNREVMVFEWAQYGTLKELYNSFDIPWPRKIQIVRDICRGIVFLRMANVFHHDLRCDNIFVLQNLDVKLGNFKYSREVDGNTSKISDLVTHIRWMAPEQIEKYTQSSKKGYTMFCEIYSFGMLIWELCYEKYPYSGQDWDDDLVKKVSDHILNRGREELCVGKFIDPTDKEIQLEFIKIINESWRHLPNQRINITKLNTILEEISVKYPIPPEAPTLLRDKTYVLTAKKNQIRQKQILYYQSLKMSLI</sequence>
<reference evidence="2 3" key="1">
    <citation type="submission" date="2018-06" db="EMBL/GenBank/DDBJ databases">
        <title>Comparative genomics reveals the genomic features of Rhizophagus irregularis, R. cerebriforme, R. diaphanum and Gigaspora rosea, and their symbiotic lifestyle signature.</title>
        <authorList>
            <person name="Morin E."/>
            <person name="San Clemente H."/>
            <person name="Chen E.C.H."/>
            <person name="De La Providencia I."/>
            <person name="Hainaut M."/>
            <person name="Kuo A."/>
            <person name="Kohler A."/>
            <person name="Murat C."/>
            <person name="Tang N."/>
            <person name="Roy S."/>
            <person name="Loubradou J."/>
            <person name="Henrissat B."/>
            <person name="Grigoriev I.V."/>
            <person name="Corradi N."/>
            <person name="Roux C."/>
            <person name="Martin F.M."/>
        </authorList>
    </citation>
    <scope>NUCLEOTIDE SEQUENCE [LARGE SCALE GENOMIC DNA]</scope>
    <source>
        <strain evidence="2 3">DAOM 194757</strain>
    </source>
</reference>
<keyword evidence="2" id="KW-0808">Transferase</keyword>
<dbReference type="Proteomes" id="UP000266673">
    <property type="component" value="Unassembled WGS sequence"/>
</dbReference>
<dbReference type="Pfam" id="PF07714">
    <property type="entry name" value="PK_Tyr_Ser-Thr"/>
    <property type="match status" value="1"/>
</dbReference>
<dbReference type="Gene3D" id="1.10.510.10">
    <property type="entry name" value="Transferase(Phosphotransferase) domain 1"/>
    <property type="match status" value="1"/>
</dbReference>
<dbReference type="InterPro" id="IPR008266">
    <property type="entry name" value="Tyr_kinase_AS"/>
</dbReference>
<feature type="domain" description="Protein kinase" evidence="1">
    <location>
        <begin position="1"/>
        <end position="301"/>
    </location>
</feature>
<dbReference type="PANTHER" id="PTHR45756">
    <property type="entry name" value="PALMITOYLTRANSFERASE"/>
    <property type="match status" value="1"/>
</dbReference>